<keyword evidence="3" id="KW-1185">Reference proteome</keyword>
<accession>A0A2N3HIP6</accession>
<feature type="chain" id="PRO_5014619503" description="DUF2490 domain-containing protein" evidence="1">
    <location>
        <begin position="24"/>
        <end position="230"/>
    </location>
</feature>
<evidence type="ECO:0000313" key="2">
    <source>
        <dbReference type="EMBL" id="PKQ44698.1"/>
    </source>
</evidence>
<comment type="caution">
    <text evidence="2">The sequence shown here is derived from an EMBL/GenBank/DDBJ whole genome shotgun (WGS) entry which is preliminary data.</text>
</comment>
<dbReference type="RefSeq" id="WP_106660124.1">
    <property type="nucleotide sequence ID" value="NZ_PJEO01000043.1"/>
</dbReference>
<dbReference type="Proteomes" id="UP000233435">
    <property type="component" value="Unassembled WGS sequence"/>
</dbReference>
<dbReference type="Pfam" id="PF10677">
    <property type="entry name" value="DUF2490"/>
    <property type="match status" value="1"/>
</dbReference>
<name>A0A2N3HIP6_9FLAO</name>
<protein>
    <recommendedName>
        <fullName evidence="4">DUF2490 domain-containing protein</fullName>
    </recommendedName>
</protein>
<dbReference type="AlphaFoldDB" id="A0A2N3HIP6"/>
<dbReference type="OrthoDB" id="1121653at2"/>
<evidence type="ECO:0008006" key="4">
    <source>
        <dbReference type="Google" id="ProtNLM"/>
    </source>
</evidence>
<evidence type="ECO:0000256" key="1">
    <source>
        <dbReference type="SAM" id="SignalP"/>
    </source>
</evidence>
<keyword evidence="1" id="KW-0732">Signal</keyword>
<dbReference type="EMBL" id="PJEO01000043">
    <property type="protein sequence ID" value="PKQ44698.1"/>
    <property type="molecule type" value="Genomic_DNA"/>
</dbReference>
<evidence type="ECO:0000313" key="3">
    <source>
        <dbReference type="Proteomes" id="UP000233435"/>
    </source>
</evidence>
<sequence length="230" mass="26769">MNTRIIALIFVLVLPQIKNSVFAQSAYQFGGLPSFNLNSKLKNDWSLNTKIEFRQLFQSGELNGDVDKSYKYALTDFSLIAAKNVGLNSRIASGYLIRFEDGELFHRFIQQYVIVQRLSGFRLAHRFLSDQTFSKIEKPKIRIRYRITSEIPLNGESVNPEEFYVKINNEYVNSLQAMEYDLEIRLVPLLGFSIAGDFKIETGLDYRVDSFLNNKTRHSYWMTLNFFIEI</sequence>
<reference evidence="2 3" key="1">
    <citation type="submission" date="2017-12" db="EMBL/GenBank/DDBJ databases">
        <title>Confluentibacter flavum sp. nov., isolated from the saline lake.</title>
        <authorList>
            <person name="Yu L."/>
        </authorList>
    </citation>
    <scope>NUCLEOTIDE SEQUENCE [LARGE SCALE GENOMIC DNA]</scope>
    <source>
        <strain evidence="2 3">3B</strain>
    </source>
</reference>
<proteinExistence type="predicted"/>
<feature type="signal peptide" evidence="1">
    <location>
        <begin position="1"/>
        <end position="23"/>
    </location>
</feature>
<dbReference type="InterPro" id="IPR019619">
    <property type="entry name" value="DUF2490"/>
</dbReference>
<organism evidence="2 3">
    <name type="scientific">Confluentibacter flavum</name>
    <dbReference type="NCBI Taxonomy" id="1909700"/>
    <lineage>
        <taxon>Bacteria</taxon>
        <taxon>Pseudomonadati</taxon>
        <taxon>Bacteroidota</taxon>
        <taxon>Flavobacteriia</taxon>
        <taxon>Flavobacteriales</taxon>
        <taxon>Flavobacteriaceae</taxon>
        <taxon>Confluentibacter</taxon>
    </lineage>
</organism>
<gene>
    <name evidence="2" type="ORF">CSW08_11990</name>
</gene>